<accession>A0A150TW73</accession>
<dbReference type="EMBL" id="JEME01000819">
    <property type="protein sequence ID" value="KYG08961.1"/>
    <property type="molecule type" value="Genomic_DNA"/>
</dbReference>
<dbReference type="Proteomes" id="UP000075502">
    <property type="component" value="Unassembled WGS sequence"/>
</dbReference>
<evidence type="ECO:0008006" key="3">
    <source>
        <dbReference type="Google" id="ProtNLM"/>
    </source>
</evidence>
<evidence type="ECO:0000313" key="1">
    <source>
        <dbReference type="EMBL" id="KYG08961.1"/>
    </source>
</evidence>
<dbReference type="AlphaFoldDB" id="A0A150TW73"/>
<evidence type="ECO:0000313" key="2">
    <source>
        <dbReference type="Proteomes" id="UP000075502"/>
    </source>
</evidence>
<proteinExistence type="predicted"/>
<gene>
    <name evidence="1" type="ORF">BE21_20585</name>
</gene>
<name>A0A150TW73_SORCE</name>
<comment type="caution">
    <text evidence="1">The sequence shown here is derived from an EMBL/GenBank/DDBJ whole genome shotgun (WGS) entry which is preliminary data.</text>
</comment>
<sequence>MLPSGQVFEASGAEVDALTGYLEGVLVPQRKTWNGALCTLDLRDAGAGTLLMAAHAVRGALPRAPAEGAGLLQMLAAEPRSSPHPASTMTADEVEDIGRALQLGVTAVEAIRATWLSAPAVADTLAQRVLAHPSEGDALAVIRLLPVERRGAAWLAIASDPREPIRCALFEMLAPRHWSPGTLPLETTPADALQLLARGCSDSSGRVRALAVQWARLIGYVSSIAGAVKEGITDPDPDYRRQCLRTLGEVGDDEARHLARAAVERADSSDVHAAIVSLKTLDDAEGIVRACLDPRPVVRIAGAEALLHSRTITAPLLARMQPPAPELQFAFDVCRRRLNV</sequence>
<dbReference type="InterPro" id="IPR016024">
    <property type="entry name" value="ARM-type_fold"/>
</dbReference>
<dbReference type="InterPro" id="IPR011989">
    <property type="entry name" value="ARM-like"/>
</dbReference>
<dbReference type="SUPFAM" id="SSF48371">
    <property type="entry name" value="ARM repeat"/>
    <property type="match status" value="1"/>
</dbReference>
<reference evidence="1 2" key="1">
    <citation type="submission" date="2014-02" db="EMBL/GenBank/DDBJ databases">
        <title>The small core and large imbalanced accessory genome model reveals a collaborative survival strategy of Sorangium cellulosum strains in nature.</title>
        <authorList>
            <person name="Han K."/>
            <person name="Peng R."/>
            <person name="Blom J."/>
            <person name="Li Y.-Z."/>
        </authorList>
    </citation>
    <scope>NUCLEOTIDE SEQUENCE [LARGE SCALE GENOMIC DNA]</scope>
    <source>
        <strain evidence="1 2">So0007-03</strain>
    </source>
</reference>
<dbReference type="Gene3D" id="1.25.10.10">
    <property type="entry name" value="Leucine-rich Repeat Variant"/>
    <property type="match status" value="1"/>
</dbReference>
<protein>
    <recommendedName>
        <fullName evidence="3">PBS lyase</fullName>
    </recommendedName>
</protein>
<organism evidence="1 2">
    <name type="scientific">Sorangium cellulosum</name>
    <name type="common">Polyangium cellulosum</name>
    <dbReference type="NCBI Taxonomy" id="56"/>
    <lineage>
        <taxon>Bacteria</taxon>
        <taxon>Pseudomonadati</taxon>
        <taxon>Myxococcota</taxon>
        <taxon>Polyangia</taxon>
        <taxon>Polyangiales</taxon>
        <taxon>Polyangiaceae</taxon>
        <taxon>Sorangium</taxon>
    </lineage>
</organism>